<dbReference type="EMBL" id="NXII01000009">
    <property type="protein sequence ID" value="RXI40686.1"/>
    <property type="molecule type" value="Genomic_DNA"/>
</dbReference>
<organism evidence="1 2">
    <name type="scientific">Arcobacter cloacae</name>
    <dbReference type="NCBI Taxonomy" id="1054034"/>
    <lineage>
        <taxon>Bacteria</taxon>
        <taxon>Pseudomonadati</taxon>
        <taxon>Campylobacterota</taxon>
        <taxon>Epsilonproteobacteria</taxon>
        <taxon>Campylobacterales</taxon>
        <taxon>Arcobacteraceae</taxon>
        <taxon>Arcobacter</taxon>
    </lineage>
</organism>
<dbReference type="AlphaFoldDB" id="A0A6M8NKG6"/>
<protein>
    <submittedName>
        <fullName evidence="1">Uncharacterized protein</fullName>
    </submittedName>
</protein>
<sequence>MSINQPLLKNINKNKLYLSLTNEKITFIKNLIFGGFSAYNNFVKKYRADLFLDTRYQDEICNSIDSILLNIIKNNIPYFGLRELREHQIIKALQNDDMTDLASILASIGRSSVAFTVKISHYIALYYKTNNNNFFEDSLDEEINKLVKISKTKNQKQYQLILDF</sequence>
<proteinExistence type="predicted"/>
<comment type="caution">
    <text evidence="1">The sequence shown here is derived from an EMBL/GenBank/DDBJ whole genome shotgun (WGS) entry which is preliminary data.</text>
</comment>
<evidence type="ECO:0000313" key="2">
    <source>
        <dbReference type="Proteomes" id="UP000290378"/>
    </source>
</evidence>
<evidence type="ECO:0000313" key="1">
    <source>
        <dbReference type="EMBL" id="RXI40686.1"/>
    </source>
</evidence>
<dbReference type="Proteomes" id="UP000290378">
    <property type="component" value="Unassembled WGS sequence"/>
</dbReference>
<dbReference type="RefSeq" id="WP_129013636.1">
    <property type="nucleotide sequence ID" value="NZ_CBCSEI010000009.1"/>
</dbReference>
<gene>
    <name evidence="1" type="ORF">CP963_07880</name>
</gene>
<keyword evidence="2" id="KW-1185">Reference proteome</keyword>
<reference evidence="1 2" key="1">
    <citation type="submission" date="2017-09" db="EMBL/GenBank/DDBJ databases">
        <title>Genomics of the genus Arcobacter.</title>
        <authorList>
            <person name="Perez-Cataluna A."/>
            <person name="Figueras M.J."/>
            <person name="Salas-Masso N."/>
        </authorList>
    </citation>
    <scope>NUCLEOTIDE SEQUENCE [LARGE SCALE GENOMIC DNA]</scope>
    <source>
        <strain evidence="1 2">CECT 7834</strain>
    </source>
</reference>
<name>A0A6M8NKG6_9BACT</name>
<accession>A0A6M8NKG6</accession>